<keyword evidence="3" id="KW-1185">Reference proteome</keyword>
<keyword evidence="1" id="KW-1133">Transmembrane helix</keyword>
<sequence>MAVFDVQFCVCASNGSGRGGSACFRVNFRVIVILFEAIFSFAIFNTTRCFRIIATTVENTTKPDEKNVAGAAKKATAETVGRTAAEAAEKNATEAAKKVAAENRCRSCPRADAEERGGRLGKLCASAEGR</sequence>
<keyword evidence="1" id="KW-0472">Membrane</keyword>
<reference evidence="2 3" key="2">
    <citation type="journal article" date="2019" name="G3 (Bethesda)">
        <title>Hybrid Assembly of the Genome of the Entomopathogenic Nematode Steinernema carpocapsae Identifies the X-Chromosome.</title>
        <authorList>
            <person name="Serra L."/>
            <person name="Macchietto M."/>
            <person name="Macias-Munoz A."/>
            <person name="McGill C.J."/>
            <person name="Rodriguez I.M."/>
            <person name="Rodriguez B."/>
            <person name="Murad R."/>
            <person name="Mortazavi A."/>
        </authorList>
    </citation>
    <scope>NUCLEOTIDE SEQUENCE [LARGE SCALE GENOMIC DNA]</scope>
    <source>
        <strain evidence="2 3">ALL</strain>
    </source>
</reference>
<name>A0A4U8UQL4_STECR</name>
<evidence type="ECO:0000313" key="3">
    <source>
        <dbReference type="Proteomes" id="UP000298663"/>
    </source>
</evidence>
<protein>
    <submittedName>
        <fullName evidence="2">Uncharacterized protein</fullName>
    </submittedName>
</protein>
<feature type="transmembrane region" description="Helical" evidence="1">
    <location>
        <begin position="26"/>
        <end position="44"/>
    </location>
</feature>
<proteinExistence type="predicted"/>
<organism evidence="2 3">
    <name type="scientific">Steinernema carpocapsae</name>
    <name type="common">Entomopathogenic nematode</name>
    <dbReference type="NCBI Taxonomy" id="34508"/>
    <lineage>
        <taxon>Eukaryota</taxon>
        <taxon>Metazoa</taxon>
        <taxon>Ecdysozoa</taxon>
        <taxon>Nematoda</taxon>
        <taxon>Chromadorea</taxon>
        <taxon>Rhabditida</taxon>
        <taxon>Tylenchina</taxon>
        <taxon>Panagrolaimomorpha</taxon>
        <taxon>Strongyloidoidea</taxon>
        <taxon>Steinernematidae</taxon>
        <taxon>Steinernema</taxon>
    </lineage>
</organism>
<evidence type="ECO:0000256" key="1">
    <source>
        <dbReference type="SAM" id="Phobius"/>
    </source>
</evidence>
<keyword evidence="1" id="KW-0812">Transmembrane</keyword>
<reference evidence="2 3" key="1">
    <citation type="journal article" date="2015" name="Genome Biol.">
        <title>Comparative genomics of Steinernema reveals deeply conserved gene regulatory networks.</title>
        <authorList>
            <person name="Dillman A.R."/>
            <person name="Macchietto M."/>
            <person name="Porter C.F."/>
            <person name="Rogers A."/>
            <person name="Williams B."/>
            <person name="Antoshechkin I."/>
            <person name="Lee M.M."/>
            <person name="Goodwin Z."/>
            <person name="Lu X."/>
            <person name="Lewis E.E."/>
            <person name="Goodrich-Blair H."/>
            <person name="Stock S.P."/>
            <person name="Adams B.J."/>
            <person name="Sternberg P.W."/>
            <person name="Mortazavi A."/>
        </authorList>
    </citation>
    <scope>NUCLEOTIDE SEQUENCE [LARGE SCALE GENOMIC DNA]</scope>
    <source>
        <strain evidence="2 3">ALL</strain>
    </source>
</reference>
<gene>
    <name evidence="2" type="ORF">L596_001586</name>
</gene>
<evidence type="ECO:0000313" key="2">
    <source>
        <dbReference type="EMBL" id="TMS33898.1"/>
    </source>
</evidence>
<dbReference type="EMBL" id="AZBU02000001">
    <property type="protein sequence ID" value="TMS33898.1"/>
    <property type="molecule type" value="Genomic_DNA"/>
</dbReference>
<accession>A0A4U8UQL4</accession>
<comment type="caution">
    <text evidence="2">The sequence shown here is derived from an EMBL/GenBank/DDBJ whole genome shotgun (WGS) entry which is preliminary data.</text>
</comment>
<dbReference type="AlphaFoldDB" id="A0A4U8UQL4"/>
<dbReference type="Proteomes" id="UP000298663">
    <property type="component" value="Unassembled WGS sequence"/>
</dbReference>